<organism evidence="2 3">
    <name type="scientific">Aspergillus calidoustus</name>
    <dbReference type="NCBI Taxonomy" id="454130"/>
    <lineage>
        <taxon>Eukaryota</taxon>
        <taxon>Fungi</taxon>
        <taxon>Dikarya</taxon>
        <taxon>Ascomycota</taxon>
        <taxon>Pezizomycotina</taxon>
        <taxon>Eurotiomycetes</taxon>
        <taxon>Eurotiomycetidae</taxon>
        <taxon>Eurotiales</taxon>
        <taxon>Aspergillaceae</taxon>
        <taxon>Aspergillus</taxon>
        <taxon>Aspergillus subgen. Nidulantes</taxon>
    </lineage>
</organism>
<reference evidence="3" key="1">
    <citation type="journal article" date="2016" name="Genome Announc.">
        <title>Draft genome sequences of fungus Aspergillus calidoustus.</title>
        <authorList>
            <person name="Horn F."/>
            <person name="Linde J."/>
            <person name="Mattern D.J."/>
            <person name="Walther G."/>
            <person name="Guthke R."/>
            <person name="Scherlach K."/>
            <person name="Martin K."/>
            <person name="Brakhage A.A."/>
            <person name="Petzke L."/>
            <person name="Valiante V."/>
        </authorList>
    </citation>
    <scope>NUCLEOTIDE SEQUENCE [LARGE SCALE GENOMIC DNA]</scope>
    <source>
        <strain evidence="3">SF006504</strain>
    </source>
</reference>
<dbReference type="SUPFAM" id="SSF48230">
    <property type="entry name" value="Chondroitin AC/alginate lyase"/>
    <property type="match status" value="1"/>
</dbReference>
<feature type="signal peptide" evidence="1">
    <location>
        <begin position="1"/>
        <end position="18"/>
    </location>
</feature>
<feature type="chain" id="PRO_5006857842" description="Alginate lyase domain-containing protein" evidence="1">
    <location>
        <begin position="19"/>
        <end position="405"/>
    </location>
</feature>
<proteinExistence type="predicted"/>
<gene>
    <name evidence="2" type="ORF">ASPCAL14464</name>
</gene>
<dbReference type="OrthoDB" id="5280547at2759"/>
<dbReference type="STRING" id="454130.A0A0U5GFX8"/>
<keyword evidence="3" id="KW-1185">Reference proteome</keyword>
<evidence type="ECO:0008006" key="4">
    <source>
        <dbReference type="Google" id="ProtNLM"/>
    </source>
</evidence>
<evidence type="ECO:0000313" key="3">
    <source>
        <dbReference type="Proteomes" id="UP000054771"/>
    </source>
</evidence>
<name>A0A0U5GFX8_ASPCI</name>
<accession>A0A0U5GFX8</accession>
<evidence type="ECO:0000256" key="1">
    <source>
        <dbReference type="SAM" id="SignalP"/>
    </source>
</evidence>
<dbReference type="Gene3D" id="1.50.10.100">
    <property type="entry name" value="Chondroitin AC/alginate lyase"/>
    <property type="match status" value="1"/>
</dbReference>
<sequence length="405" mass="44779">MHLYRLTLVVLAPLLVQALVRDVPGLNGPVPYVPWTAGQKKTPSEFVHPGLWHSHQDLETMRTGVLEGKEPWKSGYEAFANSSFSQAAYEIQGPHAVISRGSVSNYTSFANDARAAYQNAIMWYITKDEAYWTRSTTILDAWGTNLTDIIGTDRSLLIGIEGTLLVNAAEIMRWEGGWKEAGAAWQGGKGFSVQLYWLFLRQSIIIGQANYGIASIKALLDFAVYLEDVSAYNYAIWAWKNDPCAGIEATINSRTGQSSESGRDQGHAMNSLGWLALAARTSKNQGHDLFGYANNLLLHGTEYVAKYNLNESVPYDPTFRRCESVLVDGPWEEISKFNRGVVRQSDGTVKKSPAVWDLLYYTSEAKGLRNPWTTRAKDAYDKAGGEVVTGGEMPGFGDLLWAAAK</sequence>
<keyword evidence="1" id="KW-0732">Signal</keyword>
<dbReference type="OMA" id="PWKSGYE"/>
<evidence type="ECO:0000313" key="2">
    <source>
        <dbReference type="EMBL" id="CEL11361.1"/>
    </source>
</evidence>
<protein>
    <recommendedName>
        <fullName evidence="4">Alginate lyase domain-containing protein</fullName>
    </recommendedName>
</protein>
<dbReference type="AlphaFoldDB" id="A0A0U5GFX8"/>
<dbReference type="EMBL" id="CDMC01000025">
    <property type="protein sequence ID" value="CEL11361.1"/>
    <property type="molecule type" value="Genomic_DNA"/>
</dbReference>
<dbReference type="InterPro" id="IPR008929">
    <property type="entry name" value="Chondroitin_lyas"/>
</dbReference>
<dbReference type="Proteomes" id="UP000054771">
    <property type="component" value="Unassembled WGS sequence"/>
</dbReference>